<dbReference type="Pfam" id="PF02371">
    <property type="entry name" value="Transposase_20"/>
    <property type="match status" value="1"/>
</dbReference>
<dbReference type="InterPro" id="IPR003346">
    <property type="entry name" value="Transposase_20"/>
</dbReference>
<dbReference type="GO" id="GO:0006313">
    <property type="term" value="P:DNA transposition"/>
    <property type="evidence" value="ECO:0007669"/>
    <property type="project" value="InterPro"/>
</dbReference>
<dbReference type="Proteomes" id="UP000285295">
    <property type="component" value="Unassembled WGS sequence"/>
</dbReference>
<proteinExistence type="predicted"/>
<evidence type="ECO:0000313" key="3">
    <source>
        <dbReference type="Proteomes" id="UP000285295"/>
    </source>
</evidence>
<evidence type="ECO:0000313" key="2">
    <source>
        <dbReference type="EMBL" id="RWR28449.1"/>
    </source>
</evidence>
<dbReference type="OrthoDB" id="8261795at2"/>
<dbReference type="GO" id="GO:0004803">
    <property type="term" value="F:transposase activity"/>
    <property type="evidence" value="ECO:0007669"/>
    <property type="project" value="InterPro"/>
</dbReference>
<organism evidence="2 3">
    <name type="scientific">Paenirhodobacter populi</name>
    <dbReference type="NCBI Taxonomy" id="2306993"/>
    <lineage>
        <taxon>Bacteria</taxon>
        <taxon>Pseudomonadati</taxon>
        <taxon>Pseudomonadota</taxon>
        <taxon>Alphaproteobacteria</taxon>
        <taxon>Rhodobacterales</taxon>
        <taxon>Rhodobacter group</taxon>
        <taxon>Paenirhodobacter</taxon>
    </lineage>
</organism>
<feature type="domain" description="Transposase IS116/IS110/IS902 C-terminal" evidence="1">
    <location>
        <begin position="1"/>
        <end position="30"/>
    </location>
</feature>
<comment type="caution">
    <text evidence="2">The sequence shown here is derived from an EMBL/GenBank/DDBJ whole genome shotgun (WGS) entry which is preliminary data.</text>
</comment>
<sequence>MPGVGPITAMALAAFAPPMDSFRQGRDFSA</sequence>
<dbReference type="EMBL" id="SAUX01000015">
    <property type="protein sequence ID" value="RWR28449.1"/>
    <property type="molecule type" value="Genomic_DNA"/>
</dbReference>
<dbReference type="GO" id="GO:0003677">
    <property type="term" value="F:DNA binding"/>
    <property type="evidence" value="ECO:0007669"/>
    <property type="project" value="InterPro"/>
</dbReference>
<evidence type="ECO:0000259" key="1">
    <source>
        <dbReference type="Pfam" id="PF02371"/>
    </source>
</evidence>
<protein>
    <recommendedName>
        <fullName evidence="1">Transposase IS116/IS110/IS902 C-terminal domain-containing protein</fullName>
    </recommendedName>
</protein>
<reference evidence="2 3" key="1">
    <citation type="submission" date="2019-01" db="EMBL/GenBank/DDBJ databases">
        <title>Sinorhodobacter populi sp. nov. isolated from the symptomatic bark tissue of Populus euramericana canker.</title>
        <authorList>
            <person name="Xu G."/>
        </authorList>
    </citation>
    <scope>NUCLEOTIDE SEQUENCE [LARGE SCALE GENOMIC DNA]</scope>
    <source>
        <strain evidence="2 3">D19-10-3-21</strain>
    </source>
</reference>
<name>A0A443K6P0_9RHOB</name>
<reference evidence="2 3" key="2">
    <citation type="submission" date="2019-01" db="EMBL/GenBank/DDBJ databases">
        <authorList>
            <person name="Li Y."/>
        </authorList>
    </citation>
    <scope>NUCLEOTIDE SEQUENCE [LARGE SCALE GENOMIC DNA]</scope>
    <source>
        <strain evidence="2 3">D19-10-3-21</strain>
    </source>
</reference>
<dbReference type="AlphaFoldDB" id="A0A443K6P0"/>
<accession>A0A443K6P0</accession>
<gene>
    <name evidence="2" type="ORF">D2T31_13925</name>
</gene>